<comment type="caution">
    <text evidence="1">The sequence shown here is derived from an EMBL/GenBank/DDBJ whole genome shotgun (WGS) entry which is preliminary data.</text>
</comment>
<dbReference type="EMBL" id="MATO01000038">
    <property type="protein sequence ID" value="OCS90284.1"/>
    <property type="molecule type" value="Genomic_DNA"/>
</dbReference>
<name>A0A1C0YT07_9BACL</name>
<dbReference type="Proteomes" id="UP000093482">
    <property type="component" value="Unassembled WGS sequence"/>
</dbReference>
<reference evidence="1 2" key="1">
    <citation type="submission" date="2016-07" db="EMBL/GenBank/DDBJ databases">
        <title>Caryophanon latum genome sequencing.</title>
        <authorList>
            <person name="Verma A."/>
            <person name="Pal Y."/>
            <person name="Krishnamurthi S."/>
        </authorList>
    </citation>
    <scope>NUCLEOTIDE SEQUENCE [LARGE SCALE GENOMIC DNA]</scope>
    <source>
        <strain evidence="1 2">DSM 14151</strain>
    </source>
</reference>
<proteinExistence type="predicted"/>
<dbReference type="Pfam" id="PF09709">
    <property type="entry name" value="Cas_Csd1"/>
    <property type="match status" value="1"/>
</dbReference>
<dbReference type="OrthoDB" id="5389988at2"/>
<dbReference type="InterPro" id="IPR010144">
    <property type="entry name" value="CRISPR-assoc_prot_Csd1-typ"/>
</dbReference>
<gene>
    <name evidence="1" type="ORF">A6K76_11795</name>
</gene>
<sequence length="647" mass="74321">MSVLHALYNTYTNYEDKAGEVIAKPLKDGTMRTYMLLPFAHTTQTAHIEIYVTEQGEYHSAHVVQKESTVLPFTEDSGSRAGKVFSPHALHDKLMYVAGDYAAFMNEPDKKDAFLKYKEQLGSWAKSSYTHADVQAIYAYISKGTVIRDLVKEGVLHTDEQGLLLQKWTSKEDKPDIFQVVASGQESAFVRFRVRKIDSVPPWENKELFAKYMQYYMSTIHNVDLCYITGEESVRTMKHPNKIRNSGDKGKLISTNDESGFTYRGRFKSAKEFVENASISYEASQKIHNALKWLIEQQGITIDGRVYVVWSEQQVDVPHFLEQPELDLSDMFSLVDEVTEPVTENAPVKKHTNKVLAENVAKLMQGMRANIAEHIENEHVHIISLDAATTGRLSILSYRNFQTAQYFERLAMYQVKASWLQTVWVDKKPRTYMQAPTLRTIAQIAYGPRASDKIVKQTVERLIPIILEQRPMPFDVVQKMLARASNPHSFESISQFEQAVEVACSVMKYYFDKEDYTVALQEQNNNRSYLFGRLLAVAEIIERSAQLEEKRTTNAMRYMNAFQMNPQRTWMTIYHSLTPYRQKLGGSGVYYDRVLQDIIAQFDADSYMSNKALDGQYLLGYYSQLKAFYTKKDKVEGTNNDNVTTKN</sequence>
<dbReference type="RefSeq" id="WP_066464856.1">
    <property type="nucleotide sequence ID" value="NZ_MATO01000038.1"/>
</dbReference>
<accession>A0A1C0YT07</accession>
<dbReference type="AlphaFoldDB" id="A0A1C0YT07"/>
<keyword evidence="2" id="KW-1185">Reference proteome</keyword>
<evidence type="ECO:0000313" key="2">
    <source>
        <dbReference type="Proteomes" id="UP000093482"/>
    </source>
</evidence>
<organism evidence="1 2">
    <name type="scientific">Caryophanon latum</name>
    <dbReference type="NCBI Taxonomy" id="33977"/>
    <lineage>
        <taxon>Bacteria</taxon>
        <taxon>Bacillati</taxon>
        <taxon>Bacillota</taxon>
        <taxon>Bacilli</taxon>
        <taxon>Bacillales</taxon>
        <taxon>Caryophanaceae</taxon>
        <taxon>Caryophanon</taxon>
    </lineage>
</organism>
<protein>
    <submittedName>
        <fullName evidence="1">Type I-C CRISPR-associated protein Cas8c/Csd1</fullName>
    </submittedName>
</protein>
<dbReference type="NCBIfam" id="TIGR01863">
    <property type="entry name" value="cas_Csd1"/>
    <property type="match status" value="1"/>
</dbReference>
<evidence type="ECO:0000313" key="1">
    <source>
        <dbReference type="EMBL" id="OCS90284.1"/>
    </source>
</evidence>